<organism evidence="3 4">
    <name type="scientific">Sphingomonas vulcanisoli</name>
    <dbReference type="NCBI Taxonomy" id="1658060"/>
    <lineage>
        <taxon>Bacteria</taxon>
        <taxon>Pseudomonadati</taxon>
        <taxon>Pseudomonadota</taxon>
        <taxon>Alphaproteobacteria</taxon>
        <taxon>Sphingomonadales</taxon>
        <taxon>Sphingomonadaceae</taxon>
        <taxon>Sphingomonas</taxon>
    </lineage>
</organism>
<dbReference type="SUPFAM" id="SSF54637">
    <property type="entry name" value="Thioesterase/thiol ester dehydrase-isomerase"/>
    <property type="match status" value="1"/>
</dbReference>
<keyword evidence="4" id="KW-1185">Reference proteome</keyword>
<dbReference type="Proteomes" id="UP000727456">
    <property type="component" value="Unassembled WGS sequence"/>
</dbReference>
<dbReference type="InterPro" id="IPR006684">
    <property type="entry name" value="YbgC/YbaW"/>
</dbReference>
<gene>
    <name evidence="3" type="ORF">FHS31_000146</name>
</gene>
<dbReference type="Pfam" id="PF13279">
    <property type="entry name" value="4HBT_2"/>
    <property type="match status" value="1"/>
</dbReference>
<dbReference type="PIRSF" id="PIRSF003230">
    <property type="entry name" value="YbgC"/>
    <property type="match status" value="1"/>
</dbReference>
<dbReference type="GO" id="GO:0016787">
    <property type="term" value="F:hydrolase activity"/>
    <property type="evidence" value="ECO:0007669"/>
    <property type="project" value="UniProtKB-KW"/>
</dbReference>
<evidence type="ECO:0000313" key="4">
    <source>
        <dbReference type="Proteomes" id="UP000727456"/>
    </source>
</evidence>
<dbReference type="EMBL" id="JAAOZC010000001">
    <property type="protein sequence ID" value="NIJ06564.1"/>
    <property type="molecule type" value="Genomic_DNA"/>
</dbReference>
<proteinExistence type="inferred from homology"/>
<dbReference type="EC" id="3.1.2.-" evidence="3"/>
<dbReference type="NCBIfam" id="TIGR00051">
    <property type="entry name" value="YbgC/FadM family acyl-CoA thioesterase"/>
    <property type="match status" value="1"/>
</dbReference>
<keyword evidence="2 3" id="KW-0378">Hydrolase</keyword>
<accession>A0ABX0TM17</accession>
<dbReference type="InterPro" id="IPR029069">
    <property type="entry name" value="HotDog_dom_sf"/>
</dbReference>
<dbReference type="InterPro" id="IPR050563">
    <property type="entry name" value="4-hydroxybenzoyl-CoA_TE"/>
</dbReference>
<protein>
    <submittedName>
        <fullName evidence="3">Acyl-CoA thioester hydrolase</fullName>
        <ecNumber evidence="3">3.1.2.-</ecNumber>
    </submittedName>
</protein>
<dbReference type="CDD" id="cd00586">
    <property type="entry name" value="4HBT"/>
    <property type="match status" value="1"/>
</dbReference>
<evidence type="ECO:0000313" key="3">
    <source>
        <dbReference type="EMBL" id="NIJ06564.1"/>
    </source>
</evidence>
<comment type="similarity">
    <text evidence="1">Belongs to the 4-hydroxybenzoyl-CoA thioesterase family.</text>
</comment>
<reference evidence="3 4" key="1">
    <citation type="submission" date="2020-03" db="EMBL/GenBank/DDBJ databases">
        <title>Genomic Encyclopedia of Type Strains, Phase III (KMG-III): the genomes of soil and plant-associated and newly described type strains.</title>
        <authorList>
            <person name="Whitman W."/>
        </authorList>
    </citation>
    <scope>NUCLEOTIDE SEQUENCE [LARGE SCALE GENOMIC DNA]</scope>
    <source>
        <strain evidence="3 4">CECT 8804</strain>
    </source>
</reference>
<evidence type="ECO:0000256" key="1">
    <source>
        <dbReference type="ARBA" id="ARBA00005953"/>
    </source>
</evidence>
<comment type="caution">
    <text evidence="3">The sequence shown here is derived from an EMBL/GenBank/DDBJ whole genome shotgun (WGS) entry which is preliminary data.</text>
</comment>
<dbReference type="PANTHER" id="PTHR31793:SF37">
    <property type="entry name" value="ACYL-COA THIOESTER HYDROLASE YBGC"/>
    <property type="match status" value="1"/>
</dbReference>
<dbReference type="Gene3D" id="3.10.129.10">
    <property type="entry name" value="Hotdog Thioesterase"/>
    <property type="match status" value="1"/>
</dbReference>
<dbReference type="RefSeq" id="WP_167071077.1">
    <property type="nucleotide sequence ID" value="NZ_JAAOZC010000001.1"/>
</dbReference>
<name>A0ABX0TM17_9SPHN</name>
<sequence>MELLSDRALSGAVSAAVHRLTVRVYFEDTDAGGVAYHASYLRFFERARWELFALCGVDLVAALREGVGSYVVIDAHLRYHHPARLGDVLTIASRLAEIRGSTCVVQQKVMREGLLLVEGRIALAFVGPNGKPRRQPAAWVKAFEAVMGPTATGATSKA</sequence>
<evidence type="ECO:0000256" key="2">
    <source>
        <dbReference type="ARBA" id="ARBA00022801"/>
    </source>
</evidence>
<dbReference type="PANTHER" id="PTHR31793">
    <property type="entry name" value="4-HYDROXYBENZOYL-COA THIOESTERASE FAMILY MEMBER"/>
    <property type="match status" value="1"/>
</dbReference>